<organism evidence="6">
    <name type="scientific">Magallana gigas</name>
    <name type="common">Pacific oyster</name>
    <name type="synonym">Crassostrea gigas</name>
    <dbReference type="NCBI Taxonomy" id="29159"/>
    <lineage>
        <taxon>Eukaryota</taxon>
        <taxon>Metazoa</taxon>
        <taxon>Spiralia</taxon>
        <taxon>Lophotrochozoa</taxon>
        <taxon>Mollusca</taxon>
        <taxon>Bivalvia</taxon>
        <taxon>Autobranchia</taxon>
        <taxon>Pteriomorphia</taxon>
        <taxon>Ostreida</taxon>
        <taxon>Ostreoidea</taxon>
        <taxon>Ostreidae</taxon>
        <taxon>Magallana</taxon>
    </lineage>
</organism>
<proteinExistence type="inferred from homology"/>
<evidence type="ECO:0000256" key="3">
    <source>
        <dbReference type="ARBA" id="ARBA00022525"/>
    </source>
</evidence>
<evidence type="ECO:0000256" key="4">
    <source>
        <dbReference type="ARBA" id="ARBA00022729"/>
    </source>
</evidence>
<name>K1QT24_MAGGI</name>
<accession>K1QT24</accession>
<evidence type="ECO:0000256" key="1">
    <source>
        <dbReference type="ARBA" id="ARBA00004613"/>
    </source>
</evidence>
<evidence type="ECO:0000256" key="5">
    <source>
        <dbReference type="SAM" id="SignalP"/>
    </source>
</evidence>
<dbReference type="EMBL" id="JH819116">
    <property type="protein sequence ID" value="EKC34394.1"/>
    <property type="molecule type" value="Genomic_DNA"/>
</dbReference>
<feature type="chain" id="PRO_5003850080" evidence="5">
    <location>
        <begin position="27"/>
        <end position="200"/>
    </location>
</feature>
<keyword evidence="3" id="KW-0964">Secreted</keyword>
<gene>
    <name evidence="6" type="ORF">CGI_10025754</name>
</gene>
<dbReference type="Gene3D" id="2.10.90.10">
    <property type="entry name" value="Cystine-knot cytokines"/>
    <property type="match status" value="1"/>
</dbReference>
<dbReference type="InterPro" id="IPR010345">
    <property type="entry name" value="IL-17_fam"/>
</dbReference>
<reference evidence="6" key="1">
    <citation type="journal article" date="2012" name="Nature">
        <title>The oyster genome reveals stress adaptation and complexity of shell formation.</title>
        <authorList>
            <person name="Zhang G."/>
            <person name="Fang X."/>
            <person name="Guo X."/>
            <person name="Li L."/>
            <person name="Luo R."/>
            <person name="Xu F."/>
            <person name="Yang P."/>
            <person name="Zhang L."/>
            <person name="Wang X."/>
            <person name="Qi H."/>
            <person name="Xiong Z."/>
            <person name="Que H."/>
            <person name="Xie Y."/>
            <person name="Holland P.W."/>
            <person name="Paps J."/>
            <person name="Zhu Y."/>
            <person name="Wu F."/>
            <person name="Chen Y."/>
            <person name="Wang J."/>
            <person name="Peng C."/>
            <person name="Meng J."/>
            <person name="Yang L."/>
            <person name="Liu J."/>
            <person name="Wen B."/>
            <person name="Zhang N."/>
            <person name="Huang Z."/>
            <person name="Zhu Q."/>
            <person name="Feng Y."/>
            <person name="Mount A."/>
            <person name="Hedgecock D."/>
            <person name="Xu Z."/>
            <person name="Liu Y."/>
            <person name="Domazet-Loso T."/>
            <person name="Du Y."/>
            <person name="Sun X."/>
            <person name="Zhang S."/>
            <person name="Liu B."/>
            <person name="Cheng P."/>
            <person name="Jiang X."/>
            <person name="Li J."/>
            <person name="Fan D."/>
            <person name="Wang W."/>
            <person name="Fu W."/>
            <person name="Wang T."/>
            <person name="Wang B."/>
            <person name="Zhang J."/>
            <person name="Peng Z."/>
            <person name="Li Y."/>
            <person name="Li N."/>
            <person name="Wang J."/>
            <person name="Chen M."/>
            <person name="He Y."/>
            <person name="Tan F."/>
            <person name="Song X."/>
            <person name="Zheng Q."/>
            <person name="Huang R."/>
            <person name="Yang H."/>
            <person name="Du X."/>
            <person name="Chen L."/>
            <person name="Yang M."/>
            <person name="Gaffney P.M."/>
            <person name="Wang S."/>
            <person name="Luo L."/>
            <person name="She Z."/>
            <person name="Ming Y."/>
            <person name="Huang W."/>
            <person name="Zhang S."/>
            <person name="Huang B."/>
            <person name="Zhang Y."/>
            <person name="Qu T."/>
            <person name="Ni P."/>
            <person name="Miao G."/>
            <person name="Wang J."/>
            <person name="Wang Q."/>
            <person name="Steinberg C.E."/>
            <person name="Wang H."/>
            <person name="Li N."/>
            <person name="Qian L."/>
            <person name="Zhang G."/>
            <person name="Li Y."/>
            <person name="Yang H."/>
            <person name="Liu X."/>
            <person name="Wang J."/>
            <person name="Yin Y."/>
            <person name="Wang J."/>
        </authorList>
    </citation>
    <scope>NUCLEOTIDE SEQUENCE [LARGE SCALE GENOMIC DNA]</scope>
    <source>
        <strain evidence="6">05x7-T-G4-1.051#20</strain>
    </source>
</reference>
<dbReference type="AlphaFoldDB" id="K1QT24"/>
<evidence type="ECO:0000313" key="6">
    <source>
        <dbReference type="EMBL" id="EKC34394.1"/>
    </source>
</evidence>
<feature type="signal peptide" evidence="5">
    <location>
        <begin position="1"/>
        <end position="26"/>
    </location>
</feature>
<protein>
    <submittedName>
        <fullName evidence="6">Interleukin-17D</fullName>
    </submittedName>
</protein>
<keyword evidence="4 5" id="KW-0732">Signal</keyword>
<dbReference type="OrthoDB" id="6093351at2759"/>
<dbReference type="OMA" id="CAKRRTT"/>
<comment type="subcellular location">
    <subcellularLocation>
        <location evidence="1">Secreted</location>
    </subcellularLocation>
</comment>
<dbReference type="HOGENOM" id="CLU_1367425_0_0_1"/>
<dbReference type="KEGG" id="crg:105322542"/>
<dbReference type="GO" id="GO:0005576">
    <property type="term" value="C:extracellular region"/>
    <property type="evidence" value="ECO:0007669"/>
    <property type="project" value="UniProtKB-SubCell"/>
</dbReference>
<dbReference type="SUPFAM" id="SSF57501">
    <property type="entry name" value="Cystine-knot cytokines"/>
    <property type="match status" value="1"/>
</dbReference>
<dbReference type="GO" id="GO:0005125">
    <property type="term" value="F:cytokine activity"/>
    <property type="evidence" value="ECO:0007669"/>
    <property type="project" value="InterPro"/>
</dbReference>
<dbReference type="Pfam" id="PF06083">
    <property type="entry name" value="IL17"/>
    <property type="match status" value="1"/>
</dbReference>
<sequence length="200" mass="21551">MGNFFLFAMTLVVCSVIVLLTGVADSAVICSEPTNLAEQYSQYMANATVSNMLEYLESSTAGGVASDEEEQLIYGNRICPSSIKAITTDPKSSVFERTTCPYFLVASHLSTRYPKIITEARCKCSGCVPLEENGHSDLTRCEPVYRPVRVLSRTGNCVNGVYQYAAAVHMKQEGCTCVRKTEALSGSGSGSNGSDDPIPM</sequence>
<dbReference type="InterPro" id="IPR029034">
    <property type="entry name" value="Cystine-knot_cytokine"/>
</dbReference>
<comment type="similarity">
    <text evidence="2">Belongs to the IL-17 family.</text>
</comment>
<evidence type="ECO:0000256" key="2">
    <source>
        <dbReference type="ARBA" id="ARBA00007236"/>
    </source>
</evidence>